<name>A0ABT1ATY3_9FLAO</name>
<dbReference type="InterPro" id="IPR036155">
    <property type="entry name" value="Crypto/Photolyase_N_sf"/>
</dbReference>
<dbReference type="PROSITE" id="PS51645">
    <property type="entry name" value="PHR_CRY_ALPHA_BETA"/>
    <property type="match status" value="1"/>
</dbReference>
<dbReference type="RefSeq" id="WP_252739755.1">
    <property type="nucleotide sequence ID" value="NZ_JAMXIB010000001.1"/>
</dbReference>
<comment type="caution">
    <text evidence="8">The sequence shown here is derived from an EMBL/GenBank/DDBJ whole genome shotgun (WGS) entry which is preliminary data.</text>
</comment>
<evidence type="ECO:0000313" key="9">
    <source>
        <dbReference type="Proteomes" id="UP001206312"/>
    </source>
</evidence>
<dbReference type="InterPro" id="IPR014729">
    <property type="entry name" value="Rossmann-like_a/b/a_fold"/>
</dbReference>
<evidence type="ECO:0000256" key="3">
    <source>
        <dbReference type="ARBA" id="ARBA00022630"/>
    </source>
</evidence>
<comment type="cofactor">
    <cofactor evidence="2">
        <name>FAD</name>
        <dbReference type="ChEBI" id="CHEBI:57692"/>
    </cofactor>
</comment>
<dbReference type="Pfam" id="PF00875">
    <property type="entry name" value="DNA_photolyase"/>
    <property type="match status" value="1"/>
</dbReference>
<dbReference type="PANTHER" id="PTHR11455:SF9">
    <property type="entry name" value="CRYPTOCHROME CIRCADIAN CLOCK 5 ISOFORM X1"/>
    <property type="match status" value="1"/>
</dbReference>
<protein>
    <submittedName>
        <fullName evidence="8">DNA photolyase family protein</fullName>
    </submittedName>
</protein>
<evidence type="ECO:0000256" key="1">
    <source>
        <dbReference type="ARBA" id="ARBA00001932"/>
    </source>
</evidence>
<dbReference type="PANTHER" id="PTHR11455">
    <property type="entry name" value="CRYPTOCHROME"/>
    <property type="match status" value="1"/>
</dbReference>
<organism evidence="8 9">
    <name type="scientific">Robiginitalea marina</name>
    <dbReference type="NCBI Taxonomy" id="2954105"/>
    <lineage>
        <taxon>Bacteria</taxon>
        <taxon>Pseudomonadati</taxon>
        <taxon>Bacteroidota</taxon>
        <taxon>Flavobacteriia</taxon>
        <taxon>Flavobacteriales</taxon>
        <taxon>Flavobacteriaceae</taxon>
        <taxon>Robiginitalea</taxon>
    </lineage>
</organism>
<dbReference type="InterPro" id="IPR018394">
    <property type="entry name" value="DNA_photolyase_1_CS_C"/>
</dbReference>
<dbReference type="EMBL" id="JAMXIB010000001">
    <property type="protein sequence ID" value="MCO5723377.1"/>
    <property type="molecule type" value="Genomic_DNA"/>
</dbReference>
<evidence type="ECO:0000256" key="2">
    <source>
        <dbReference type="ARBA" id="ARBA00001974"/>
    </source>
</evidence>
<dbReference type="Proteomes" id="UP001206312">
    <property type="component" value="Unassembled WGS sequence"/>
</dbReference>
<dbReference type="InterPro" id="IPR006050">
    <property type="entry name" value="DNA_photolyase_N"/>
</dbReference>
<dbReference type="SUPFAM" id="SSF48173">
    <property type="entry name" value="Cryptochrome/photolyase FAD-binding domain"/>
    <property type="match status" value="1"/>
</dbReference>
<gene>
    <name evidence="8" type="ORF">NG653_00820</name>
</gene>
<comment type="cofactor">
    <cofactor evidence="1">
        <name>(6R)-5,10-methylene-5,6,7,8-tetrahydrofolate</name>
        <dbReference type="ChEBI" id="CHEBI:15636"/>
    </cofactor>
</comment>
<proteinExistence type="inferred from homology"/>
<dbReference type="Gene3D" id="3.40.50.620">
    <property type="entry name" value="HUPs"/>
    <property type="match status" value="1"/>
</dbReference>
<sequence length="434" mass="50605">MQQPVSIFWFRRDLRLEDNHGLLRALSAGFPVIPLFIFDPEILGELPRTDARVGFIHQQLQEMDRVLKQSGCAMQVRQGTPLEVFRDMLAEYEVKAVFTNRDYEPYARERDGEIESLLRHSGIPFHTFKDQVIFEMGEISKEKGDPYVVYTPYMKKWKAVFRTAGPIQAFPSEDRLSGFFKGGEQGFPSLQEIGFTPSPLKVPAYNLSGTLVENYERTRNIPAVEGTSRLGPHLRFGTISIRKALKKALEAKNETFWNELIWREFFMQILWHFPHTAREAFKKPYDRIAWRNREEDFELWKNGQTGYALVDAGMRQLNQTGYMHNRVRMLTASFLCKHLLIDWRWGEAYFAEKLLDYEMSSNVGNWQWAAGSGVDAAPYFRIFNPITQAEKFDPRHQYIRQWVPEYGSPDYPPKMVEHTSARNRCLETYKAALG</sequence>
<comment type="similarity">
    <text evidence="6">Belongs to the DNA photolyase family.</text>
</comment>
<evidence type="ECO:0000256" key="5">
    <source>
        <dbReference type="ARBA" id="ARBA00022991"/>
    </source>
</evidence>
<evidence type="ECO:0000259" key="7">
    <source>
        <dbReference type="PROSITE" id="PS51645"/>
    </source>
</evidence>
<dbReference type="Gene3D" id="1.10.579.10">
    <property type="entry name" value="DNA Cyclobutane Dipyrimidine Photolyase, subunit A, domain 3"/>
    <property type="match status" value="1"/>
</dbReference>
<evidence type="ECO:0000256" key="6">
    <source>
        <dbReference type="RuleBase" id="RU004182"/>
    </source>
</evidence>
<reference evidence="8 9" key="1">
    <citation type="submission" date="2022-06" db="EMBL/GenBank/DDBJ databases">
        <authorList>
            <person name="Xuan X."/>
        </authorList>
    </citation>
    <scope>NUCLEOTIDE SEQUENCE [LARGE SCALE GENOMIC DNA]</scope>
    <source>
        <strain evidence="8 9">2V75</strain>
    </source>
</reference>
<dbReference type="SUPFAM" id="SSF52425">
    <property type="entry name" value="Cryptochrome/photolyase, N-terminal domain"/>
    <property type="match status" value="1"/>
</dbReference>
<dbReference type="Gene3D" id="1.25.40.80">
    <property type="match status" value="1"/>
</dbReference>
<dbReference type="PROSITE" id="PS00691">
    <property type="entry name" value="DNA_PHOTOLYASES_1_2"/>
    <property type="match status" value="1"/>
</dbReference>
<dbReference type="InterPro" id="IPR002081">
    <property type="entry name" value="Cryptochrome/DNA_photolyase_1"/>
</dbReference>
<dbReference type="Pfam" id="PF03441">
    <property type="entry name" value="FAD_binding_7"/>
    <property type="match status" value="1"/>
</dbReference>
<keyword evidence="9" id="KW-1185">Reference proteome</keyword>
<evidence type="ECO:0000313" key="8">
    <source>
        <dbReference type="EMBL" id="MCO5723377.1"/>
    </source>
</evidence>
<keyword evidence="4 6" id="KW-0274">FAD</keyword>
<dbReference type="PRINTS" id="PR00147">
    <property type="entry name" value="DNAPHOTLYASE"/>
</dbReference>
<evidence type="ECO:0000256" key="4">
    <source>
        <dbReference type="ARBA" id="ARBA00022827"/>
    </source>
</evidence>
<dbReference type="InterPro" id="IPR036134">
    <property type="entry name" value="Crypto/Photolyase_FAD-like_sf"/>
</dbReference>
<keyword evidence="3 6" id="KW-0285">Flavoprotein</keyword>
<accession>A0ABT1ATY3</accession>
<dbReference type="InterPro" id="IPR005101">
    <property type="entry name" value="Cryptochr/Photolyase_FAD-bd"/>
</dbReference>
<keyword evidence="5 6" id="KW-0157">Chromophore</keyword>
<feature type="domain" description="Photolyase/cryptochrome alpha/beta" evidence="7">
    <location>
        <begin position="4"/>
        <end position="133"/>
    </location>
</feature>